<sequence>MKDLRSRVKNVALAGATGMLGSHILAAFSQNKRYNLTLLVRNNSSIGSFPLHITVIEVDYDSHESLVSALRGQDVLVSALGKAALHCQGRLVEAAVAANVRRIIPSEFGANLRNPKTREFPTYALKIALEDQLARSCRLSNSSYTLIYTNCLLDWAIATHGALLVDPSKRIVKLYDGGNNKFSTTSLATVGRTVVAVVDHFEETANRVICVQDAAISQVELLELVKEVTADDGGKEWGVLHIDTGDAEAQALAVQKQGALTSEVFYGFAVRAAFAPGYGGHFAHCDNELLGIKGMGRDEIKRLIQHVFSEEDQQDLCH</sequence>
<dbReference type="SUPFAM" id="SSF51735">
    <property type="entry name" value="NAD(P)-binding Rossmann-fold domains"/>
    <property type="match status" value="1"/>
</dbReference>
<dbReference type="GO" id="GO:0016491">
    <property type="term" value="F:oxidoreductase activity"/>
    <property type="evidence" value="ECO:0007669"/>
    <property type="project" value="UniProtKB-KW"/>
</dbReference>
<evidence type="ECO:0000256" key="2">
    <source>
        <dbReference type="ARBA" id="ARBA00022857"/>
    </source>
</evidence>
<dbReference type="InterPro" id="IPR036291">
    <property type="entry name" value="NAD(P)-bd_dom_sf"/>
</dbReference>
<keyword evidence="3" id="KW-0560">Oxidoreductase</keyword>
<dbReference type="Proteomes" id="UP000693942">
    <property type="component" value="Unassembled WGS sequence"/>
</dbReference>
<dbReference type="PANTHER" id="PTHR47706:SF1">
    <property type="entry name" value="CIPA-LIKE, PUTATIVE (AFU_ORTHOLOGUE AFUA_1G12460)-RELATED"/>
    <property type="match status" value="1"/>
</dbReference>
<dbReference type="EMBL" id="JAELUR010000009">
    <property type="protein sequence ID" value="KAG7427246.1"/>
    <property type="molecule type" value="Genomic_DNA"/>
</dbReference>
<proteinExistence type="inferred from homology"/>
<dbReference type="Pfam" id="PF13460">
    <property type="entry name" value="NAD_binding_10"/>
    <property type="match status" value="1"/>
</dbReference>
<organism evidence="5 6">
    <name type="scientific">Fusarium oxysporum f. sp. raphani</name>
    <dbReference type="NCBI Taxonomy" id="96318"/>
    <lineage>
        <taxon>Eukaryota</taxon>
        <taxon>Fungi</taxon>
        <taxon>Dikarya</taxon>
        <taxon>Ascomycota</taxon>
        <taxon>Pezizomycotina</taxon>
        <taxon>Sordariomycetes</taxon>
        <taxon>Hypocreomycetidae</taxon>
        <taxon>Hypocreales</taxon>
        <taxon>Nectriaceae</taxon>
        <taxon>Fusarium</taxon>
        <taxon>Fusarium oxysporum species complex</taxon>
    </lineage>
</organism>
<dbReference type="Gene3D" id="3.90.25.10">
    <property type="entry name" value="UDP-galactose 4-epimerase, domain 1"/>
    <property type="match status" value="1"/>
</dbReference>
<evidence type="ECO:0000259" key="4">
    <source>
        <dbReference type="Pfam" id="PF13460"/>
    </source>
</evidence>
<dbReference type="InterPro" id="IPR045312">
    <property type="entry name" value="PCBER-like"/>
</dbReference>
<evidence type="ECO:0000313" key="5">
    <source>
        <dbReference type="EMBL" id="KAG7427246.1"/>
    </source>
</evidence>
<dbReference type="Gene3D" id="3.40.50.720">
    <property type="entry name" value="NAD(P)-binding Rossmann-like Domain"/>
    <property type="match status" value="1"/>
</dbReference>
<evidence type="ECO:0000313" key="6">
    <source>
        <dbReference type="Proteomes" id="UP000693942"/>
    </source>
</evidence>
<dbReference type="PANTHER" id="PTHR47706">
    <property type="entry name" value="NMRA-LIKE FAMILY PROTEIN"/>
    <property type="match status" value="1"/>
</dbReference>
<evidence type="ECO:0000256" key="1">
    <source>
        <dbReference type="ARBA" id="ARBA00005725"/>
    </source>
</evidence>
<gene>
    <name evidence="5" type="primary">EGS1-1</name>
    <name evidence="5" type="ORF">Forpi1262_v011243</name>
</gene>
<reference evidence="5" key="1">
    <citation type="submission" date="2021-04" db="EMBL/GenBank/DDBJ databases">
        <title>First draft genome resource for Brassicaceae pathogens Fusarium oxysporum f. sp. raphani and Fusarium oxysporum f. sp. rapae.</title>
        <authorList>
            <person name="Asai S."/>
        </authorList>
    </citation>
    <scope>NUCLEOTIDE SEQUENCE</scope>
    <source>
        <strain evidence="5">Tf1262</strain>
    </source>
</reference>
<comment type="caution">
    <text evidence="5">The sequence shown here is derived from an EMBL/GenBank/DDBJ whole genome shotgun (WGS) entry which is preliminary data.</text>
</comment>
<accession>A0A8J5PEU5</accession>
<feature type="domain" description="NAD(P)-binding" evidence="4">
    <location>
        <begin position="15"/>
        <end position="200"/>
    </location>
</feature>
<evidence type="ECO:0000256" key="3">
    <source>
        <dbReference type="ARBA" id="ARBA00023002"/>
    </source>
</evidence>
<dbReference type="AlphaFoldDB" id="A0A8J5PEU5"/>
<dbReference type="InterPro" id="IPR016040">
    <property type="entry name" value="NAD(P)-bd_dom"/>
</dbReference>
<dbReference type="CDD" id="cd05259">
    <property type="entry name" value="PCBER_SDR_a"/>
    <property type="match status" value="1"/>
</dbReference>
<name>A0A8J5PEU5_FUSOX</name>
<protein>
    <submittedName>
        <fullName evidence="5">Eugenol synthase 1</fullName>
    </submittedName>
</protein>
<comment type="similarity">
    <text evidence="1">Belongs to the NmrA-type oxidoreductase family. Isoflavone reductase subfamily.</text>
</comment>
<dbReference type="InterPro" id="IPR051609">
    <property type="entry name" value="NmrA/Isoflavone_reductase-like"/>
</dbReference>
<keyword evidence="2" id="KW-0521">NADP</keyword>